<protein>
    <recommendedName>
        <fullName evidence="1">FAR1 domain-containing protein</fullName>
    </recommendedName>
</protein>
<dbReference type="Pfam" id="PF03101">
    <property type="entry name" value="FAR1"/>
    <property type="match status" value="1"/>
</dbReference>
<name>A0AAD8N2Y1_9APIA</name>
<gene>
    <name evidence="2" type="ORF">POM88_013650</name>
</gene>
<dbReference type="PANTHER" id="PTHR47718:SF7">
    <property type="entry name" value="PROTEIN FAR1-RELATED SEQUENCE"/>
    <property type="match status" value="1"/>
</dbReference>
<sequence>MLNVSDQLEPVLGQVFSTVHQAYDFYNIYALHKGSGIRMGDLIKSRATKEVIRKKIVCCKEEKKYMADKRQVGKDVKHRRDTRTGCQAKMEISMKNGDWLVDKFCDVHNHDLTRTPSKITKVVNVNQAVDESHYFTMNIAKDGTVRSVFWADGISRSSYLQFGDVVIFDVTYKTNKFKMSFAPFIGVNHHG</sequence>
<dbReference type="PANTHER" id="PTHR47718">
    <property type="entry name" value="OS01G0519700 PROTEIN"/>
    <property type="match status" value="1"/>
</dbReference>
<reference evidence="2" key="1">
    <citation type="submission" date="2023-02" db="EMBL/GenBank/DDBJ databases">
        <title>Genome of toxic invasive species Heracleum sosnowskyi carries increased number of genes despite the absence of recent whole-genome duplications.</title>
        <authorList>
            <person name="Schelkunov M."/>
            <person name="Shtratnikova V."/>
            <person name="Makarenko M."/>
            <person name="Klepikova A."/>
            <person name="Omelchenko D."/>
            <person name="Novikova G."/>
            <person name="Obukhova E."/>
            <person name="Bogdanov V."/>
            <person name="Penin A."/>
            <person name="Logacheva M."/>
        </authorList>
    </citation>
    <scope>NUCLEOTIDE SEQUENCE</scope>
    <source>
        <strain evidence="2">Hsosn_3</strain>
        <tissue evidence="2">Leaf</tissue>
    </source>
</reference>
<comment type="caution">
    <text evidence="2">The sequence shown here is derived from an EMBL/GenBank/DDBJ whole genome shotgun (WGS) entry which is preliminary data.</text>
</comment>
<reference evidence="2" key="2">
    <citation type="submission" date="2023-05" db="EMBL/GenBank/DDBJ databases">
        <authorList>
            <person name="Schelkunov M.I."/>
        </authorList>
    </citation>
    <scope>NUCLEOTIDE SEQUENCE</scope>
    <source>
        <strain evidence="2">Hsosn_3</strain>
        <tissue evidence="2">Leaf</tissue>
    </source>
</reference>
<evidence type="ECO:0000259" key="1">
    <source>
        <dbReference type="Pfam" id="PF03101"/>
    </source>
</evidence>
<accession>A0AAD8N2Y1</accession>
<evidence type="ECO:0000313" key="3">
    <source>
        <dbReference type="Proteomes" id="UP001237642"/>
    </source>
</evidence>
<dbReference type="AlphaFoldDB" id="A0AAD8N2Y1"/>
<feature type="domain" description="FAR1" evidence="1">
    <location>
        <begin position="24"/>
        <end position="113"/>
    </location>
</feature>
<evidence type="ECO:0000313" key="2">
    <source>
        <dbReference type="EMBL" id="KAK1394594.1"/>
    </source>
</evidence>
<dbReference type="EMBL" id="JAUIZM010000003">
    <property type="protein sequence ID" value="KAK1394594.1"/>
    <property type="molecule type" value="Genomic_DNA"/>
</dbReference>
<keyword evidence="3" id="KW-1185">Reference proteome</keyword>
<organism evidence="2 3">
    <name type="scientific">Heracleum sosnowskyi</name>
    <dbReference type="NCBI Taxonomy" id="360622"/>
    <lineage>
        <taxon>Eukaryota</taxon>
        <taxon>Viridiplantae</taxon>
        <taxon>Streptophyta</taxon>
        <taxon>Embryophyta</taxon>
        <taxon>Tracheophyta</taxon>
        <taxon>Spermatophyta</taxon>
        <taxon>Magnoliopsida</taxon>
        <taxon>eudicotyledons</taxon>
        <taxon>Gunneridae</taxon>
        <taxon>Pentapetalae</taxon>
        <taxon>asterids</taxon>
        <taxon>campanulids</taxon>
        <taxon>Apiales</taxon>
        <taxon>Apiaceae</taxon>
        <taxon>Apioideae</taxon>
        <taxon>apioid superclade</taxon>
        <taxon>Tordylieae</taxon>
        <taxon>Tordyliinae</taxon>
        <taxon>Heracleum</taxon>
    </lineage>
</organism>
<dbReference type="Proteomes" id="UP001237642">
    <property type="component" value="Unassembled WGS sequence"/>
</dbReference>
<proteinExistence type="predicted"/>
<dbReference type="InterPro" id="IPR004330">
    <property type="entry name" value="FAR1_DNA_bnd_dom"/>
</dbReference>